<comment type="similarity">
    <text evidence="8">Belongs to the shikimate dehydrogenase family.</text>
</comment>
<reference evidence="11 12" key="1">
    <citation type="submission" date="2020-05" db="EMBL/GenBank/DDBJ databases">
        <title>Complete genome sequencing of Campylobacter and Arcobacter type strains.</title>
        <authorList>
            <person name="Miller W.G."/>
            <person name="Yee E."/>
        </authorList>
    </citation>
    <scope>NUCLEOTIDE SEQUENCE [LARGE SCALE GENOMIC DNA]</scope>
    <source>
        <strain evidence="11 12">LMG 25694</strain>
    </source>
</reference>
<evidence type="ECO:0000313" key="11">
    <source>
        <dbReference type="EMBL" id="QKF77493.1"/>
    </source>
</evidence>
<dbReference type="GO" id="GO:0008652">
    <property type="term" value="P:amino acid biosynthetic process"/>
    <property type="evidence" value="ECO:0007669"/>
    <property type="project" value="UniProtKB-KW"/>
</dbReference>
<proteinExistence type="inferred from homology"/>
<dbReference type="AlphaFoldDB" id="A0AAE7BF95"/>
<gene>
    <name evidence="8 11" type="primary">aroE</name>
    <name evidence="11" type="ORF">ADFLV_1469</name>
</gene>
<feature type="binding site" evidence="8">
    <location>
        <position position="207"/>
    </location>
    <ligand>
        <name>NADP(+)</name>
        <dbReference type="ChEBI" id="CHEBI:58349"/>
    </ligand>
</feature>
<dbReference type="PANTHER" id="PTHR21089">
    <property type="entry name" value="SHIKIMATE DEHYDROGENASE"/>
    <property type="match status" value="1"/>
</dbReference>
<feature type="binding site" evidence="8">
    <location>
        <begin position="15"/>
        <end position="17"/>
    </location>
    <ligand>
        <name>shikimate</name>
        <dbReference type="ChEBI" id="CHEBI:36208"/>
    </ligand>
</feature>
<comment type="function">
    <text evidence="8">Involved in the biosynthesis of the chorismate, which leads to the biosynthesis of aromatic amino acids. Catalyzes the reversible NADPH linked reduction of 3-dehydroshikimate (DHSA) to yield shikimate (SA).</text>
</comment>
<comment type="subunit">
    <text evidence="8">Homodimer.</text>
</comment>
<dbReference type="InterPro" id="IPR013708">
    <property type="entry name" value="Shikimate_DH-bd_N"/>
</dbReference>
<evidence type="ECO:0000313" key="12">
    <source>
        <dbReference type="Proteomes" id="UP000503313"/>
    </source>
</evidence>
<evidence type="ECO:0000256" key="7">
    <source>
        <dbReference type="ARBA" id="ARBA00049442"/>
    </source>
</evidence>
<evidence type="ECO:0000256" key="1">
    <source>
        <dbReference type="ARBA" id="ARBA00004871"/>
    </source>
</evidence>
<feature type="active site" description="Proton acceptor" evidence="8">
    <location>
        <position position="64"/>
    </location>
</feature>
<feature type="binding site" evidence="8">
    <location>
        <position position="60"/>
    </location>
    <ligand>
        <name>shikimate</name>
        <dbReference type="ChEBI" id="CHEBI:36208"/>
    </ligand>
</feature>
<dbReference type="InterPro" id="IPR046346">
    <property type="entry name" value="Aminoacid_DH-like_N_sf"/>
</dbReference>
<dbReference type="InterPro" id="IPR022893">
    <property type="entry name" value="Shikimate_DH_fam"/>
</dbReference>
<dbReference type="Gene3D" id="3.40.50.10860">
    <property type="entry name" value="Leucine Dehydrogenase, chain A, domain 1"/>
    <property type="match status" value="1"/>
</dbReference>
<dbReference type="KEGG" id="adz:ADFLV_1469"/>
<protein>
    <recommendedName>
        <fullName evidence="2 8">Shikimate dehydrogenase (NADP(+))</fullName>
        <shortName evidence="8">SDH</shortName>
        <ecNumber evidence="2 8">1.1.1.25</ecNumber>
    </recommendedName>
</protein>
<organism evidence="11 12">
    <name type="scientific">Arcobacter defluvii</name>
    <dbReference type="NCBI Taxonomy" id="873191"/>
    <lineage>
        <taxon>Bacteria</taxon>
        <taxon>Pseudomonadati</taxon>
        <taxon>Campylobacterota</taxon>
        <taxon>Epsilonproteobacteria</taxon>
        <taxon>Campylobacterales</taxon>
        <taxon>Arcobacteraceae</taxon>
        <taxon>Arcobacter</taxon>
    </lineage>
</organism>
<keyword evidence="5 8" id="KW-0560">Oxidoreductase</keyword>
<name>A0AAE7BF95_9BACT</name>
<dbReference type="SUPFAM" id="SSF51735">
    <property type="entry name" value="NAD(P)-binding Rossmann-fold domains"/>
    <property type="match status" value="1"/>
</dbReference>
<dbReference type="GO" id="GO:0009073">
    <property type="term" value="P:aromatic amino acid family biosynthetic process"/>
    <property type="evidence" value="ECO:0007669"/>
    <property type="project" value="UniProtKB-KW"/>
</dbReference>
<evidence type="ECO:0000259" key="10">
    <source>
        <dbReference type="Pfam" id="PF18317"/>
    </source>
</evidence>
<evidence type="ECO:0000256" key="8">
    <source>
        <dbReference type="HAMAP-Rule" id="MF_00222"/>
    </source>
</evidence>
<evidence type="ECO:0000256" key="5">
    <source>
        <dbReference type="ARBA" id="ARBA00023002"/>
    </source>
</evidence>
<dbReference type="GO" id="GO:0004764">
    <property type="term" value="F:shikimate 3-dehydrogenase (NADP+) activity"/>
    <property type="evidence" value="ECO:0007669"/>
    <property type="project" value="UniProtKB-UniRule"/>
</dbReference>
<keyword evidence="6 8" id="KW-0057">Aromatic amino acid biosynthesis</keyword>
<keyword evidence="4 8" id="KW-0521">NADP</keyword>
<accession>A0AAE7BF95</accession>
<dbReference type="SUPFAM" id="SSF53223">
    <property type="entry name" value="Aminoacid dehydrogenase-like, N-terminal domain"/>
    <property type="match status" value="1"/>
</dbReference>
<dbReference type="Proteomes" id="UP000503313">
    <property type="component" value="Chromosome"/>
</dbReference>
<dbReference type="RefSeq" id="WP_129011556.1">
    <property type="nucleotide sequence ID" value="NZ_CP053835.1"/>
</dbReference>
<dbReference type="EC" id="1.1.1.25" evidence="2 8"/>
<keyword evidence="12" id="KW-1185">Reference proteome</keyword>
<feature type="binding site" evidence="8">
    <location>
        <position position="229"/>
    </location>
    <ligand>
        <name>NADP(+)</name>
        <dbReference type="ChEBI" id="CHEBI:58349"/>
    </ligand>
</feature>
<dbReference type="NCBIfam" id="TIGR00507">
    <property type="entry name" value="aroE"/>
    <property type="match status" value="1"/>
</dbReference>
<feature type="domain" description="Shikimate dehydrogenase substrate binding N-terminal" evidence="9">
    <location>
        <begin position="7"/>
        <end position="86"/>
    </location>
</feature>
<dbReference type="CDD" id="cd01065">
    <property type="entry name" value="NAD_bind_Shikimate_DH"/>
    <property type="match status" value="1"/>
</dbReference>
<evidence type="ECO:0000256" key="6">
    <source>
        <dbReference type="ARBA" id="ARBA00023141"/>
    </source>
</evidence>
<dbReference type="GO" id="GO:0005829">
    <property type="term" value="C:cytosol"/>
    <property type="evidence" value="ECO:0007669"/>
    <property type="project" value="TreeGrafter"/>
</dbReference>
<dbReference type="EMBL" id="CP053835">
    <property type="protein sequence ID" value="QKF77493.1"/>
    <property type="molecule type" value="Genomic_DNA"/>
</dbReference>
<dbReference type="GO" id="GO:0009423">
    <property type="term" value="P:chorismate biosynthetic process"/>
    <property type="evidence" value="ECO:0007669"/>
    <property type="project" value="UniProtKB-UniRule"/>
</dbReference>
<dbReference type="InterPro" id="IPR041121">
    <property type="entry name" value="SDH_C"/>
</dbReference>
<dbReference type="GO" id="GO:0050661">
    <property type="term" value="F:NADP binding"/>
    <property type="evidence" value="ECO:0007669"/>
    <property type="project" value="InterPro"/>
</dbReference>
<dbReference type="InterPro" id="IPR036291">
    <property type="entry name" value="NAD(P)-bd_dom_sf"/>
</dbReference>
<dbReference type="GO" id="GO:0019632">
    <property type="term" value="P:shikimate metabolic process"/>
    <property type="evidence" value="ECO:0007669"/>
    <property type="project" value="InterPro"/>
</dbReference>
<evidence type="ECO:0000256" key="4">
    <source>
        <dbReference type="ARBA" id="ARBA00022857"/>
    </source>
</evidence>
<dbReference type="PANTHER" id="PTHR21089:SF1">
    <property type="entry name" value="BIFUNCTIONAL 3-DEHYDROQUINATE DEHYDRATASE_SHIKIMATE DEHYDROGENASE, CHLOROPLASTIC"/>
    <property type="match status" value="1"/>
</dbReference>
<dbReference type="Pfam" id="PF18317">
    <property type="entry name" value="SDH_C"/>
    <property type="match status" value="1"/>
</dbReference>
<evidence type="ECO:0000256" key="3">
    <source>
        <dbReference type="ARBA" id="ARBA00022605"/>
    </source>
</evidence>
<evidence type="ECO:0000259" key="9">
    <source>
        <dbReference type="Pfam" id="PF08501"/>
    </source>
</evidence>
<evidence type="ECO:0000256" key="2">
    <source>
        <dbReference type="ARBA" id="ARBA00012962"/>
    </source>
</evidence>
<feature type="binding site" evidence="8">
    <location>
        <position position="100"/>
    </location>
    <ligand>
        <name>shikimate</name>
        <dbReference type="ChEBI" id="CHEBI:36208"/>
    </ligand>
</feature>
<comment type="catalytic activity">
    <reaction evidence="7 8">
        <text>shikimate + NADP(+) = 3-dehydroshikimate + NADPH + H(+)</text>
        <dbReference type="Rhea" id="RHEA:17737"/>
        <dbReference type="ChEBI" id="CHEBI:15378"/>
        <dbReference type="ChEBI" id="CHEBI:16630"/>
        <dbReference type="ChEBI" id="CHEBI:36208"/>
        <dbReference type="ChEBI" id="CHEBI:57783"/>
        <dbReference type="ChEBI" id="CHEBI:58349"/>
        <dbReference type="EC" id="1.1.1.25"/>
    </reaction>
</comment>
<feature type="binding site" evidence="8">
    <location>
        <position position="85"/>
    </location>
    <ligand>
        <name>shikimate</name>
        <dbReference type="ChEBI" id="CHEBI:36208"/>
    </ligand>
</feature>
<dbReference type="HAMAP" id="MF_00222">
    <property type="entry name" value="Shikimate_DH_AroE"/>
    <property type="match status" value="1"/>
</dbReference>
<feature type="binding site" evidence="8">
    <location>
        <position position="209"/>
    </location>
    <ligand>
        <name>shikimate</name>
        <dbReference type="ChEBI" id="CHEBI:36208"/>
    </ligand>
</feature>
<dbReference type="NCBIfam" id="NF001316">
    <property type="entry name" value="PRK00258.2-5"/>
    <property type="match status" value="1"/>
</dbReference>
<sequence>MTKKFVIFGNPVEHSKSPQMQNAGLKYINFDGIYEKHHLIDGNIIKNIFLENNYSGANITVPHKEFAYENADIVEGIAKEIKAVNTYILKDGKVVAYNTDAPGFLKAIESFGKVKNVLLLGAGGTAKAISLALKEKGIRVTVLNRSEGKLEFFKNHNIPSFSWENFKPDIYDLVVNSTSAGLKDDYLPAPKELLEPILKNASFAFDCVYGKITPFLALARENNCEIKDGEDMLLHQGVLAFEYFTNTKADNKVIEAMRKGLRGEKIL</sequence>
<dbReference type="InterPro" id="IPR011342">
    <property type="entry name" value="Shikimate_DH"/>
</dbReference>
<comment type="pathway">
    <text evidence="1 8">Metabolic intermediate biosynthesis; chorismate biosynthesis; chorismate from D-erythrose 4-phosphate and phosphoenolpyruvate: step 4/7.</text>
</comment>
<dbReference type="Gene3D" id="3.40.50.720">
    <property type="entry name" value="NAD(P)-binding Rossmann-like Domain"/>
    <property type="match status" value="1"/>
</dbReference>
<feature type="binding site" evidence="8">
    <location>
        <position position="236"/>
    </location>
    <ligand>
        <name>shikimate</name>
        <dbReference type="ChEBI" id="CHEBI:36208"/>
    </ligand>
</feature>
<feature type="domain" description="SDH C-terminal" evidence="10">
    <location>
        <begin position="229"/>
        <end position="259"/>
    </location>
</feature>
<dbReference type="Pfam" id="PF08501">
    <property type="entry name" value="Shikimate_dh_N"/>
    <property type="match status" value="1"/>
</dbReference>
<comment type="caution">
    <text evidence="8">Lacks conserved residue(s) required for the propagation of feature annotation.</text>
</comment>
<keyword evidence="3 8" id="KW-0028">Amino-acid biosynthesis</keyword>